<dbReference type="InterPro" id="IPR001223">
    <property type="entry name" value="Glyco_hydro18_cat"/>
</dbReference>
<dbReference type="GO" id="GO:0005975">
    <property type="term" value="P:carbohydrate metabolic process"/>
    <property type="evidence" value="ECO:0007669"/>
    <property type="project" value="InterPro"/>
</dbReference>
<dbReference type="InterPro" id="IPR050542">
    <property type="entry name" value="Glycosyl_Hydrlase18_Chitinase"/>
</dbReference>
<dbReference type="GO" id="GO:0004568">
    <property type="term" value="F:chitinase activity"/>
    <property type="evidence" value="ECO:0007669"/>
    <property type="project" value="TreeGrafter"/>
</dbReference>
<keyword evidence="6" id="KW-1185">Reference proteome</keyword>
<dbReference type="Proteomes" id="UP000278143">
    <property type="component" value="Unassembled WGS sequence"/>
</dbReference>
<evidence type="ECO:0000256" key="1">
    <source>
        <dbReference type="ARBA" id="ARBA00022801"/>
    </source>
</evidence>
<evidence type="ECO:0000313" key="5">
    <source>
        <dbReference type="EMBL" id="RKP26299.1"/>
    </source>
</evidence>
<keyword evidence="2" id="KW-0326">Glycosidase</keyword>
<evidence type="ECO:0000256" key="2">
    <source>
        <dbReference type="ARBA" id="ARBA00023295"/>
    </source>
</evidence>
<feature type="signal peptide" evidence="3">
    <location>
        <begin position="1"/>
        <end position="29"/>
    </location>
</feature>
<organism evidence="5 6">
    <name type="scientific">Syncephalis pseudoplumigaleata</name>
    <dbReference type="NCBI Taxonomy" id="1712513"/>
    <lineage>
        <taxon>Eukaryota</taxon>
        <taxon>Fungi</taxon>
        <taxon>Fungi incertae sedis</taxon>
        <taxon>Zoopagomycota</taxon>
        <taxon>Zoopagomycotina</taxon>
        <taxon>Zoopagomycetes</taxon>
        <taxon>Zoopagales</taxon>
        <taxon>Piptocephalidaceae</taxon>
        <taxon>Syncephalis</taxon>
    </lineage>
</organism>
<accession>A0A4V1J1U7</accession>
<reference evidence="6" key="1">
    <citation type="journal article" date="2018" name="Nat. Microbiol.">
        <title>Leveraging single-cell genomics to expand the fungal tree of life.</title>
        <authorList>
            <person name="Ahrendt S.R."/>
            <person name="Quandt C.A."/>
            <person name="Ciobanu D."/>
            <person name="Clum A."/>
            <person name="Salamov A."/>
            <person name="Andreopoulos B."/>
            <person name="Cheng J.F."/>
            <person name="Woyke T."/>
            <person name="Pelin A."/>
            <person name="Henrissat B."/>
            <person name="Reynolds N.K."/>
            <person name="Benny G.L."/>
            <person name="Smith M.E."/>
            <person name="James T.Y."/>
            <person name="Grigoriev I.V."/>
        </authorList>
    </citation>
    <scope>NUCLEOTIDE SEQUENCE [LARGE SCALE GENOMIC DNA]</scope>
    <source>
        <strain evidence="6">Benny S71-1</strain>
    </source>
</reference>
<dbReference type="InterPro" id="IPR017853">
    <property type="entry name" value="GH"/>
</dbReference>
<dbReference type="OrthoDB" id="6020543at2759"/>
<evidence type="ECO:0000259" key="4">
    <source>
        <dbReference type="PROSITE" id="PS51910"/>
    </source>
</evidence>
<feature type="non-terminal residue" evidence="5">
    <location>
        <position position="151"/>
    </location>
</feature>
<protein>
    <recommendedName>
        <fullName evidence="4">GH18 domain-containing protein</fullName>
    </recommendedName>
</protein>
<dbReference type="AlphaFoldDB" id="A0A4V1J1U7"/>
<feature type="domain" description="GH18" evidence="4">
    <location>
        <begin position="60"/>
        <end position="151"/>
    </location>
</feature>
<evidence type="ECO:0000313" key="6">
    <source>
        <dbReference type="Proteomes" id="UP000278143"/>
    </source>
</evidence>
<name>A0A4V1J1U7_9FUNG</name>
<dbReference type="PROSITE" id="PS51910">
    <property type="entry name" value="GH18_2"/>
    <property type="match status" value="1"/>
</dbReference>
<dbReference type="EMBL" id="KZ989459">
    <property type="protein sequence ID" value="RKP26299.1"/>
    <property type="molecule type" value="Genomic_DNA"/>
</dbReference>
<gene>
    <name evidence="5" type="ORF">SYNPS1DRAFT_28001</name>
</gene>
<proteinExistence type="predicted"/>
<feature type="chain" id="PRO_5020667627" description="GH18 domain-containing protein" evidence="3">
    <location>
        <begin position="30"/>
        <end position="151"/>
    </location>
</feature>
<keyword evidence="1" id="KW-0378">Hydrolase</keyword>
<dbReference type="PANTHER" id="PTHR45708">
    <property type="entry name" value="ENDOCHITINASE"/>
    <property type="match status" value="1"/>
</dbReference>
<dbReference type="GO" id="GO:0005576">
    <property type="term" value="C:extracellular region"/>
    <property type="evidence" value="ECO:0007669"/>
    <property type="project" value="TreeGrafter"/>
</dbReference>
<dbReference type="Gene3D" id="3.20.20.80">
    <property type="entry name" value="Glycosidases"/>
    <property type="match status" value="1"/>
</dbReference>
<dbReference type="PANTHER" id="PTHR45708:SF49">
    <property type="entry name" value="ENDOCHITINASE"/>
    <property type="match status" value="1"/>
</dbReference>
<dbReference type="SUPFAM" id="SSF51445">
    <property type="entry name" value="(Trans)glycosidases"/>
    <property type="match status" value="1"/>
</dbReference>
<sequence>MMHRYRHTPWLLAAATAILLTAFPASIHAATTATRPDTSKDAAAASASTAPAAAGCNHDTKLVLYWGQNSYGSANPSDKPNWEGRLIDYCRSGKLGTAVLSFMHIFGNGLDKTQVNFANHCPVEKTLPGTQLLDCPELREDVKACQELGVK</sequence>
<evidence type="ECO:0000256" key="3">
    <source>
        <dbReference type="SAM" id="SignalP"/>
    </source>
</evidence>
<keyword evidence="3" id="KW-0732">Signal</keyword>